<keyword evidence="7" id="KW-1185">Reference proteome</keyword>
<evidence type="ECO:0000256" key="4">
    <source>
        <dbReference type="SAM" id="SignalP"/>
    </source>
</evidence>
<feature type="coiled-coil region" evidence="3">
    <location>
        <begin position="242"/>
        <end position="269"/>
    </location>
</feature>
<sequence length="280" mass="32279">NTNKMLIYFIFLLDFMFFSKSGAEMTSLKVINELPSSGYSNLQKLESKPDEKLQLRMKPANFSGPDHLRHLAGRCFKYQDSKYEYVFCPFQNITQEDIQAYYEPYKGILGVWADWVIEDNQFKKMNMIEGSLCGSGMHRSTKVILHCSATSELVSVTEPDKCRYTAKFETPDVCGKNAMAVYPRLPPELQTRWDDAEYDRHYGLLTKKGYQKELEKIFLAAGYYLSPEDRSSLVYKASTDSSKNCKAELMEAKSRINELEEELRMKEEMILEQGAGKKSI</sequence>
<evidence type="ECO:0000313" key="6">
    <source>
        <dbReference type="EMBL" id="KAK8722380.1"/>
    </source>
</evidence>
<reference evidence="6 7" key="1">
    <citation type="journal article" date="2024" name="BMC Genomics">
        <title>Genome assembly of redclaw crayfish (Cherax quadricarinatus) provides insights into its immune adaptation and hypoxia tolerance.</title>
        <authorList>
            <person name="Liu Z."/>
            <person name="Zheng J."/>
            <person name="Li H."/>
            <person name="Fang K."/>
            <person name="Wang S."/>
            <person name="He J."/>
            <person name="Zhou D."/>
            <person name="Weng S."/>
            <person name="Chi M."/>
            <person name="Gu Z."/>
            <person name="He J."/>
            <person name="Li F."/>
            <person name="Wang M."/>
        </authorList>
    </citation>
    <scope>NUCLEOTIDE SEQUENCE [LARGE SCALE GENOMIC DNA]</scope>
    <source>
        <strain evidence="6">ZL_2023a</strain>
    </source>
</reference>
<dbReference type="AlphaFoldDB" id="A0AAW0W021"/>
<feature type="chain" id="PRO_5043329117" description="MRH domain-containing protein" evidence="4">
    <location>
        <begin position="24"/>
        <end position="280"/>
    </location>
</feature>
<gene>
    <name evidence="6" type="ORF">OTU49_012438</name>
</gene>
<dbReference type="PANTHER" id="PTHR12630">
    <property type="entry name" value="N-LINKED OLIGOSACCHARIDE PROCESSING"/>
    <property type="match status" value="1"/>
</dbReference>
<dbReference type="GO" id="GO:0005794">
    <property type="term" value="C:Golgi apparatus"/>
    <property type="evidence" value="ECO:0007669"/>
    <property type="project" value="TreeGrafter"/>
</dbReference>
<evidence type="ECO:0000313" key="7">
    <source>
        <dbReference type="Proteomes" id="UP001445076"/>
    </source>
</evidence>
<dbReference type="InterPro" id="IPR009011">
    <property type="entry name" value="Man6P_isomerase_rcpt-bd_dom_sf"/>
</dbReference>
<comment type="caution">
    <text evidence="6">The sequence shown here is derived from an EMBL/GenBank/DDBJ whole genome shotgun (WGS) entry which is preliminary data.</text>
</comment>
<organism evidence="6 7">
    <name type="scientific">Cherax quadricarinatus</name>
    <name type="common">Australian red claw crayfish</name>
    <dbReference type="NCBI Taxonomy" id="27406"/>
    <lineage>
        <taxon>Eukaryota</taxon>
        <taxon>Metazoa</taxon>
        <taxon>Ecdysozoa</taxon>
        <taxon>Arthropoda</taxon>
        <taxon>Crustacea</taxon>
        <taxon>Multicrustacea</taxon>
        <taxon>Malacostraca</taxon>
        <taxon>Eumalacostraca</taxon>
        <taxon>Eucarida</taxon>
        <taxon>Decapoda</taxon>
        <taxon>Pleocyemata</taxon>
        <taxon>Astacidea</taxon>
        <taxon>Parastacoidea</taxon>
        <taxon>Parastacidae</taxon>
        <taxon>Cherax</taxon>
    </lineage>
</organism>
<evidence type="ECO:0000259" key="5">
    <source>
        <dbReference type="PROSITE" id="PS51914"/>
    </source>
</evidence>
<proteinExistence type="predicted"/>
<dbReference type="EMBL" id="JARKIK010000096">
    <property type="protein sequence ID" value="KAK8722380.1"/>
    <property type="molecule type" value="Genomic_DNA"/>
</dbReference>
<feature type="domain" description="MRH" evidence="5">
    <location>
        <begin position="73"/>
        <end position="176"/>
    </location>
</feature>
<dbReference type="PROSITE" id="PS51914">
    <property type="entry name" value="MRH"/>
    <property type="match status" value="1"/>
</dbReference>
<dbReference type="InterPro" id="IPR036607">
    <property type="entry name" value="PRKCSH"/>
</dbReference>
<keyword evidence="3" id="KW-0175">Coiled coil</keyword>
<evidence type="ECO:0000256" key="2">
    <source>
        <dbReference type="ARBA" id="ARBA00023157"/>
    </source>
</evidence>
<keyword evidence="2" id="KW-1015">Disulfide bond</keyword>
<keyword evidence="1 4" id="KW-0732">Signal</keyword>
<dbReference type="PANTHER" id="PTHR12630:SF6">
    <property type="entry name" value="N-ACETYLGLUCOSAMINE-1-PHOSPHOTRANSFERASE SUBUNIT GAMMA"/>
    <property type="match status" value="1"/>
</dbReference>
<evidence type="ECO:0000256" key="1">
    <source>
        <dbReference type="ARBA" id="ARBA00022729"/>
    </source>
</evidence>
<dbReference type="Gene3D" id="2.70.130.10">
    <property type="entry name" value="Mannose-6-phosphate receptor binding domain"/>
    <property type="match status" value="1"/>
</dbReference>
<dbReference type="SUPFAM" id="SSF50911">
    <property type="entry name" value="Mannose 6-phosphate receptor domain"/>
    <property type="match status" value="1"/>
</dbReference>
<feature type="signal peptide" evidence="4">
    <location>
        <begin position="1"/>
        <end position="23"/>
    </location>
</feature>
<feature type="non-terminal residue" evidence="6">
    <location>
        <position position="1"/>
    </location>
</feature>
<accession>A0AAW0W021</accession>
<dbReference type="Proteomes" id="UP001445076">
    <property type="component" value="Unassembled WGS sequence"/>
</dbReference>
<name>A0AAW0W021_CHEQU</name>
<evidence type="ECO:0000256" key="3">
    <source>
        <dbReference type="SAM" id="Coils"/>
    </source>
</evidence>
<dbReference type="InterPro" id="IPR039794">
    <property type="entry name" value="Gtb1-like"/>
</dbReference>
<protein>
    <recommendedName>
        <fullName evidence="5">MRH domain-containing protein</fullName>
    </recommendedName>
</protein>
<dbReference type="InterPro" id="IPR044865">
    <property type="entry name" value="MRH_dom"/>
</dbReference>
<dbReference type="Pfam" id="PF13015">
    <property type="entry name" value="PRKCSH_1"/>
    <property type="match status" value="1"/>
</dbReference>